<feature type="compositionally biased region" description="Basic and acidic residues" evidence="1">
    <location>
        <begin position="115"/>
        <end position="124"/>
    </location>
</feature>
<evidence type="ECO:0000256" key="2">
    <source>
        <dbReference type="SAM" id="Phobius"/>
    </source>
</evidence>
<feature type="domain" description="JmjC" evidence="3">
    <location>
        <begin position="355"/>
        <end position="540"/>
    </location>
</feature>
<keyword evidence="5" id="KW-1185">Reference proteome</keyword>
<keyword evidence="2" id="KW-1133">Transmembrane helix</keyword>
<evidence type="ECO:0000313" key="4">
    <source>
        <dbReference type="EMBL" id="KAL3792759.1"/>
    </source>
</evidence>
<gene>
    <name evidence="4" type="ORF">ACHAWO_002364</name>
</gene>
<feature type="compositionally biased region" description="Basic residues" evidence="1">
    <location>
        <begin position="10"/>
        <end position="22"/>
    </location>
</feature>
<dbReference type="Gene3D" id="2.60.120.10">
    <property type="entry name" value="Jelly Rolls"/>
    <property type="match status" value="1"/>
</dbReference>
<feature type="transmembrane region" description="Helical" evidence="2">
    <location>
        <begin position="44"/>
        <end position="62"/>
    </location>
</feature>
<feature type="region of interest" description="Disordered" evidence="1">
    <location>
        <begin position="1"/>
        <end position="39"/>
    </location>
</feature>
<dbReference type="PANTHER" id="PTHR12461:SF98">
    <property type="entry name" value="CUPIN-LIKE DOMAIN-CONTAINING PROTEIN"/>
    <property type="match status" value="1"/>
</dbReference>
<feature type="region of interest" description="Disordered" evidence="1">
    <location>
        <begin position="99"/>
        <end position="157"/>
    </location>
</feature>
<dbReference type="EMBL" id="JALLPJ020000421">
    <property type="protein sequence ID" value="KAL3792759.1"/>
    <property type="molecule type" value="Genomic_DNA"/>
</dbReference>
<comment type="caution">
    <text evidence="4">The sequence shown here is derived from an EMBL/GenBank/DDBJ whole genome shotgun (WGS) entry which is preliminary data.</text>
</comment>
<evidence type="ECO:0000259" key="3">
    <source>
        <dbReference type="PROSITE" id="PS51184"/>
    </source>
</evidence>
<dbReference type="Proteomes" id="UP001530400">
    <property type="component" value="Unassembled WGS sequence"/>
</dbReference>
<dbReference type="InterPro" id="IPR014710">
    <property type="entry name" value="RmlC-like_jellyroll"/>
</dbReference>
<name>A0ABD3PX80_9STRA</name>
<sequence>MSSETEVIRRNKGAKTKVKKSTRQNGDASKQGRRNKRRDARNKQLALILSTIGLIVFLFLILRGRHQRIIGLDSERFARAKALRDAAVSSGKTLLRKTSKTLESVSQNGRHGRHHYELKGEKVQGMRYLDPRQLPPLPSEPREHYKGRNTRGSFRGDGDDDWVPIAESLDKHSGPRVDYVSHKYKYPELVYEPKNDGTYPALEPMRKIFETWEQDDLDSPPDTLVEVLQHFDYQDPKQLEAAVKYRDLELPFKVYNVPEVIAAGLKWTDEYLSRHFDGMHDGIPQSSGQAQQSVDHFFAFHQPARWDVDILGDPPSVDLNWNFEKWARHSVYADEVGLPINETHYYWQSGVPRGERLGPLQDWTFVSRDLPSFSSPDPTFFGFNPPEQKGIQCRFGERGVTAATHYDGGRNMIAMMTGAKRYILSPPNACPKLGVVTSRNHPSYRHSMLNFGRVTLVGEGAKSTLLKMSEREKEWLKIAAEAPTLSTVLKAGEVLYVPSHWFHYIVSLQKSAQCNTRSGIHVDGNQNFGGLHTVEQCISE</sequence>
<dbReference type="AlphaFoldDB" id="A0ABD3PX80"/>
<dbReference type="PANTHER" id="PTHR12461">
    <property type="entry name" value="HYPOXIA-INDUCIBLE FACTOR 1 ALPHA INHIBITOR-RELATED"/>
    <property type="match status" value="1"/>
</dbReference>
<dbReference type="PROSITE" id="PS51184">
    <property type="entry name" value="JMJC"/>
    <property type="match status" value="1"/>
</dbReference>
<evidence type="ECO:0000256" key="1">
    <source>
        <dbReference type="SAM" id="MobiDB-lite"/>
    </source>
</evidence>
<organism evidence="4 5">
    <name type="scientific">Cyclotella atomus</name>
    <dbReference type="NCBI Taxonomy" id="382360"/>
    <lineage>
        <taxon>Eukaryota</taxon>
        <taxon>Sar</taxon>
        <taxon>Stramenopiles</taxon>
        <taxon>Ochrophyta</taxon>
        <taxon>Bacillariophyta</taxon>
        <taxon>Coscinodiscophyceae</taxon>
        <taxon>Thalassiosirophycidae</taxon>
        <taxon>Stephanodiscales</taxon>
        <taxon>Stephanodiscaceae</taxon>
        <taxon>Cyclotella</taxon>
    </lineage>
</organism>
<dbReference type="SUPFAM" id="SSF51197">
    <property type="entry name" value="Clavaminate synthase-like"/>
    <property type="match status" value="1"/>
</dbReference>
<keyword evidence="2" id="KW-0812">Transmembrane</keyword>
<reference evidence="4 5" key="1">
    <citation type="submission" date="2024-10" db="EMBL/GenBank/DDBJ databases">
        <title>Updated reference genomes for cyclostephanoid diatoms.</title>
        <authorList>
            <person name="Roberts W.R."/>
            <person name="Alverson A.J."/>
        </authorList>
    </citation>
    <scope>NUCLEOTIDE SEQUENCE [LARGE SCALE GENOMIC DNA]</scope>
    <source>
        <strain evidence="4 5">AJA010-31</strain>
    </source>
</reference>
<keyword evidence="2" id="KW-0472">Membrane</keyword>
<dbReference type="InterPro" id="IPR003347">
    <property type="entry name" value="JmjC_dom"/>
</dbReference>
<protein>
    <recommendedName>
        <fullName evidence="3">JmjC domain-containing protein</fullName>
    </recommendedName>
</protein>
<dbReference type="InterPro" id="IPR041667">
    <property type="entry name" value="Cupin_8"/>
</dbReference>
<dbReference type="Pfam" id="PF13621">
    <property type="entry name" value="Cupin_8"/>
    <property type="match status" value="1"/>
</dbReference>
<evidence type="ECO:0000313" key="5">
    <source>
        <dbReference type="Proteomes" id="UP001530400"/>
    </source>
</evidence>
<accession>A0ABD3PX80</accession>
<proteinExistence type="predicted"/>